<sequence length="572" mass="59100">MARDVTAPGPDAGGDDTTAALTAEILRNALCVAAEEASIVVVRSAYSTFIVEGADAAAAILDARGRLVAHSLSTALIQCASLRSGLPYVLKAYPAETMAPGDVFVLNDVYQGGIHANDLLVFRPVFVDGAPAYFTGTLIHVADLSGLSAGGMASDATDIFLEGVQLPPVRIATADGLVDDLVRVLAANSRTPGKLVGDLRALIAGANVAARRLEEIIESHTPDGLARGVEDYLAHTERRMREGLAALPPGTHRGEYRLDDGHTVRVAVTADGDGGLAVDFDGTDEQVPLPINSGFSQTHGGVMYAVRCFVDPSLPMNEGCFAPVDVRMPRGTLVHCTPPFPGGGRFGTVAAAEEAIFAAVTGAFTEGRRGVAASGILQAFSISGVRKPWLHMSFDLGGAGAREDRDGADATGALFGGGRNIIPQAEPIEARLPVRVEEVSLIPGSGGAGRHRGGLGTRTVIRMLEDARVDTRGDRLLRPPPGAAGGGPGRAGGYYRERPDGTREPLGTKATRQPLAAGDALVVETSGGGGYGDPADRAPEAAARDRADGRTTAPSPDPSPDANPNPEPEAMA</sequence>
<proteinExistence type="predicted"/>
<dbReference type="InterPro" id="IPR003692">
    <property type="entry name" value="Hydantoinase_B"/>
</dbReference>
<gene>
    <name evidence="3" type="ORF">ACFQKB_37145</name>
</gene>
<organism evidence="3 4">
    <name type="scientific">Actinomadura yumaensis</name>
    <dbReference type="NCBI Taxonomy" id="111807"/>
    <lineage>
        <taxon>Bacteria</taxon>
        <taxon>Bacillati</taxon>
        <taxon>Actinomycetota</taxon>
        <taxon>Actinomycetes</taxon>
        <taxon>Streptosporangiales</taxon>
        <taxon>Thermomonosporaceae</taxon>
        <taxon>Actinomadura</taxon>
    </lineage>
</organism>
<feature type="domain" description="Hydantoinase B/oxoprolinase" evidence="2">
    <location>
        <begin position="21"/>
        <end position="534"/>
    </location>
</feature>
<evidence type="ECO:0000256" key="1">
    <source>
        <dbReference type="SAM" id="MobiDB-lite"/>
    </source>
</evidence>
<comment type="caution">
    <text evidence="3">The sequence shown here is derived from an EMBL/GenBank/DDBJ whole genome shotgun (WGS) entry which is preliminary data.</text>
</comment>
<name>A0ABW2CWU6_9ACTN</name>
<dbReference type="EMBL" id="JBHSXS010000037">
    <property type="protein sequence ID" value="MFC6885435.1"/>
    <property type="molecule type" value="Genomic_DNA"/>
</dbReference>
<feature type="compositionally biased region" description="Pro residues" evidence="1">
    <location>
        <begin position="555"/>
        <end position="572"/>
    </location>
</feature>
<evidence type="ECO:0000259" key="2">
    <source>
        <dbReference type="Pfam" id="PF02538"/>
    </source>
</evidence>
<accession>A0ABW2CWU6</accession>
<dbReference type="InterPro" id="IPR045079">
    <property type="entry name" value="Oxoprolinase-like"/>
</dbReference>
<reference evidence="4" key="1">
    <citation type="journal article" date="2019" name="Int. J. Syst. Evol. Microbiol.">
        <title>The Global Catalogue of Microorganisms (GCM) 10K type strain sequencing project: providing services to taxonomists for standard genome sequencing and annotation.</title>
        <authorList>
            <consortium name="The Broad Institute Genomics Platform"/>
            <consortium name="The Broad Institute Genome Sequencing Center for Infectious Disease"/>
            <person name="Wu L."/>
            <person name="Ma J."/>
        </authorList>
    </citation>
    <scope>NUCLEOTIDE SEQUENCE [LARGE SCALE GENOMIC DNA]</scope>
    <source>
        <strain evidence="4">JCM 3369</strain>
    </source>
</reference>
<evidence type="ECO:0000313" key="3">
    <source>
        <dbReference type="EMBL" id="MFC6885435.1"/>
    </source>
</evidence>
<feature type="compositionally biased region" description="Gly residues" evidence="1">
    <location>
        <begin position="483"/>
        <end position="492"/>
    </location>
</feature>
<dbReference type="Pfam" id="PF02538">
    <property type="entry name" value="Hydantoinase_B"/>
    <property type="match status" value="1"/>
</dbReference>
<dbReference type="Proteomes" id="UP001596380">
    <property type="component" value="Unassembled WGS sequence"/>
</dbReference>
<evidence type="ECO:0000313" key="4">
    <source>
        <dbReference type="Proteomes" id="UP001596380"/>
    </source>
</evidence>
<dbReference type="PANTHER" id="PTHR11365:SF23">
    <property type="entry name" value="HYPOTHETICAL 5-OXOPROLINASE (EUROFUNG)-RELATED"/>
    <property type="match status" value="1"/>
</dbReference>
<dbReference type="RefSeq" id="WP_160819510.1">
    <property type="nucleotide sequence ID" value="NZ_JBHSXS010000037.1"/>
</dbReference>
<keyword evidence="4" id="KW-1185">Reference proteome</keyword>
<protein>
    <submittedName>
        <fullName evidence="3">Hydantoinase B/oxoprolinase family protein</fullName>
    </submittedName>
</protein>
<dbReference type="PANTHER" id="PTHR11365">
    <property type="entry name" value="5-OXOPROLINASE RELATED"/>
    <property type="match status" value="1"/>
</dbReference>
<feature type="compositionally biased region" description="Basic and acidic residues" evidence="1">
    <location>
        <begin position="534"/>
        <end position="549"/>
    </location>
</feature>
<feature type="region of interest" description="Disordered" evidence="1">
    <location>
        <begin position="471"/>
        <end position="572"/>
    </location>
</feature>